<reference evidence="2 3" key="1">
    <citation type="submission" date="2019-04" db="EMBL/GenBank/DDBJ databases">
        <title>Friends and foes A comparative genomics study of 23 Aspergillus species from section Flavi.</title>
        <authorList>
            <consortium name="DOE Joint Genome Institute"/>
            <person name="Kjaerbolling I."/>
            <person name="Vesth T."/>
            <person name="Frisvad J.C."/>
            <person name="Nybo J.L."/>
            <person name="Theobald S."/>
            <person name="Kildgaard S."/>
            <person name="Isbrandt T."/>
            <person name="Kuo A."/>
            <person name="Sato A."/>
            <person name="Lyhne E.K."/>
            <person name="Kogle M.E."/>
            <person name="Wiebenga A."/>
            <person name="Kun R.S."/>
            <person name="Lubbers R.J."/>
            <person name="Makela M.R."/>
            <person name="Barry K."/>
            <person name="Chovatia M."/>
            <person name="Clum A."/>
            <person name="Daum C."/>
            <person name="Haridas S."/>
            <person name="He G."/>
            <person name="LaButti K."/>
            <person name="Lipzen A."/>
            <person name="Mondo S."/>
            <person name="Riley R."/>
            <person name="Salamov A."/>
            <person name="Simmons B.A."/>
            <person name="Magnuson J.K."/>
            <person name="Henrissat B."/>
            <person name="Mortensen U.H."/>
            <person name="Larsen T.O."/>
            <person name="Devries R.P."/>
            <person name="Grigoriev I.V."/>
            <person name="Machida M."/>
            <person name="Baker S.E."/>
            <person name="Andersen M.R."/>
        </authorList>
    </citation>
    <scope>NUCLEOTIDE SEQUENCE [LARGE SCALE GENOMIC DNA]</scope>
    <source>
        <strain evidence="2 3">CBS 117626</strain>
    </source>
</reference>
<organism evidence="2 3">
    <name type="scientific">Aspergillus tamarii</name>
    <dbReference type="NCBI Taxonomy" id="41984"/>
    <lineage>
        <taxon>Eukaryota</taxon>
        <taxon>Fungi</taxon>
        <taxon>Dikarya</taxon>
        <taxon>Ascomycota</taxon>
        <taxon>Pezizomycotina</taxon>
        <taxon>Eurotiomycetes</taxon>
        <taxon>Eurotiomycetidae</taxon>
        <taxon>Eurotiales</taxon>
        <taxon>Aspergillaceae</taxon>
        <taxon>Aspergillus</taxon>
        <taxon>Aspergillus subgen. Circumdati</taxon>
    </lineage>
</organism>
<keyword evidence="3" id="KW-1185">Reference proteome</keyword>
<dbReference type="EMBL" id="ML738617">
    <property type="protein sequence ID" value="KAE8163431.1"/>
    <property type="molecule type" value="Genomic_DNA"/>
</dbReference>
<name>A0A5N6V050_ASPTM</name>
<dbReference type="OrthoDB" id="10376750at2759"/>
<sequence>MGPCLKPRPPESDRRPSGLAGDQREARVDERPARQRSLLLRAFMDGEALFCCPGIKVG</sequence>
<proteinExistence type="predicted"/>
<feature type="compositionally biased region" description="Basic and acidic residues" evidence="1">
    <location>
        <begin position="8"/>
        <end position="31"/>
    </location>
</feature>
<accession>A0A5N6V050</accession>
<evidence type="ECO:0000256" key="1">
    <source>
        <dbReference type="SAM" id="MobiDB-lite"/>
    </source>
</evidence>
<dbReference type="AlphaFoldDB" id="A0A5N6V050"/>
<evidence type="ECO:0000313" key="3">
    <source>
        <dbReference type="Proteomes" id="UP000326950"/>
    </source>
</evidence>
<evidence type="ECO:0000313" key="2">
    <source>
        <dbReference type="EMBL" id="KAE8163431.1"/>
    </source>
</evidence>
<protein>
    <submittedName>
        <fullName evidence="2">Uncharacterized protein</fullName>
    </submittedName>
</protein>
<dbReference type="Proteomes" id="UP000326950">
    <property type="component" value="Unassembled WGS sequence"/>
</dbReference>
<gene>
    <name evidence="2" type="ORF">BDV40DRAFT_262772</name>
</gene>
<feature type="region of interest" description="Disordered" evidence="1">
    <location>
        <begin position="1"/>
        <end position="31"/>
    </location>
</feature>